<evidence type="ECO:0000313" key="3">
    <source>
        <dbReference type="Proteomes" id="UP000007718"/>
    </source>
</evidence>
<evidence type="ECO:0000313" key="2">
    <source>
        <dbReference type="EMBL" id="ADY26780.1"/>
    </source>
</evidence>
<organism evidence="2 3">
    <name type="scientific">Deinococcus proteolyticus (strain ATCC 35074 / DSM 20540 / JCM 6276 / NBRC 101906 / NCIMB 13154 / VKM Ac-1939 / CCM 2703 / MRP)</name>
    <dbReference type="NCBI Taxonomy" id="693977"/>
    <lineage>
        <taxon>Bacteria</taxon>
        <taxon>Thermotogati</taxon>
        <taxon>Deinococcota</taxon>
        <taxon>Deinococci</taxon>
        <taxon>Deinococcales</taxon>
        <taxon>Deinococcaceae</taxon>
        <taxon>Deinococcus</taxon>
    </lineage>
</organism>
<name>F0RKR8_DEIPM</name>
<reference evidence="3" key="1">
    <citation type="submission" date="2011-02" db="EMBL/GenBank/DDBJ databases">
        <title>The complete sequence of chromosome of Deinococcus proteolyticus DSM 20540.</title>
        <authorList>
            <consortium name="US DOE Joint Genome Institute (JGI-PGF)"/>
            <person name="Lucas S."/>
            <person name="Copeland A."/>
            <person name="Lapidus A."/>
            <person name="Bruce D."/>
            <person name="Goodwin L."/>
            <person name="Pitluck S."/>
            <person name="Kyrpides N."/>
            <person name="Mavromatis K."/>
            <person name="Pagani I."/>
            <person name="Ivanova N."/>
            <person name="Ovchinnikova G."/>
            <person name="Zeytun A."/>
            <person name="Detter J.C."/>
            <person name="Han C."/>
            <person name="Land M."/>
            <person name="Hauser L."/>
            <person name="Markowitz V."/>
            <person name="Cheng J.-F."/>
            <person name="Hugenholtz P."/>
            <person name="Woyke T."/>
            <person name="Wu D."/>
            <person name="Pukall R."/>
            <person name="Steenblock K."/>
            <person name="Brambilla E."/>
            <person name="Klenk H.-P."/>
            <person name="Eisen J.A."/>
        </authorList>
    </citation>
    <scope>NUCLEOTIDE SEQUENCE [LARGE SCALE GENOMIC DNA]</scope>
    <source>
        <strain evidence="3">ATCC 35074 / DSM 20540 / JCM 6276 / NBRC 101906 / NCIMB 13154 / VKM Ac-1939 / CCM 2703 / MRP</strain>
    </source>
</reference>
<gene>
    <name evidence="2" type="ordered locus">Deipr_1642</name>
</gene>
<evidence type="ECO:0000256" key="1">
    <source>
        <dbReference type="SAM" id="MobiDB-lite"/>
    </source>
</evidence>
<protein>
    <submittedName>
        <fullName evidence="2">Uncharacterized protein</fullName>
    </submittedName>
</protein>
<dbReference type="STRING" id="693977.Deipr_1642"/>
<dbReference type="EMBL" id="CP002536">
    <property type="protein sequence ID" value="ADY26780.1"/>
    <property type="molecule type" value="Genomic_DNA"/>
</dbReference>
<dbReference type="HOGENOM" id="CLU_2751111_0_0_0"/>
<feature type="region of interest" description="Disordered" evidence="1">
    <location>
        <begin position="29"/>
        <end position="70"/>
    </location>
</feature>
<dbReference type="RefSeq" id="WP_013615388.1">
    <property type="nucleotide sequence ID" value="NC_015161.1"/>
</dbReference>
<keyword evidence="3" id="KW-1185">Reference proteome</keyword>
<accession>F0RKR8</accession>
<dbReference type="KEGG" id="dpt:Deipr_1642"/>
<reference evidence="2 3" key="2">
    <citation type="journal article" date="2012" name="Stand. Genomic Sci.">
        <title>Complete genome sequence of the orange-red pigmented, radioresistant Deinococcus proteolyticus type strain (MRP(T)).</title>
        <authorList>
            <person name="Copeland A."/>
            <person name="Zeytun A."/>
            <person name="Yassawong M."/>
            <person name="Nolan M."/>
            <person name="Lucas S."/>
            <person name="Hammon N."/>
            <person name="Deshpande S."/>
            <person name="Cheng J.F."/>
            <person name="Han C."/>
            <person name="Tapia R."/>
            <person name="Goodwin L.A."/>
            <person name="Pitluck S."/>
            <person name="Mavromatis K."/>
            <person name="Liolios K."/>
            <person name="Pagani I."/>
            <person name="Ivanova N."/>
            <person name="Mikhailova N."/>
            <person name="Pati A."/>
            <person name="Chen A."/>
            <person name="Palaniappan K."/>
            <person name="Land M."/>
            <person name="Hauser L."/>
            <person name="Jeffries C.D."/>
            <person name="Brambilla E.M."/>
            <person name="Rohde M."/>
            <person name="Sikorski J."/>
            <person name="Pukall R."/>
            <person name="Goker M."/>
            <person name="Detter J.C."/>
            <person name="Woyke T."/>
            <person name="Bristow J."/>
            <person name="Eisen J.A."/>
            <person name="Markowitz V."/>
            <person name="Hugenholtz P."/>
            <person name="Kyrpides N.C."/>
            <person name="Klenk H.P."/>
            <person name="Lapidus A."/>
        </authorList>
    </citation>
    <scope>NUCLEOTIDE SEQUENCE [LARGE SCALE GENOMIC DNA]</scope>
    <source>
        <strain evidence="3">ATCC 35074 / DSM 20540 / JCM 6276 / NBRC 101906 / NCIMB 13154 / VKM Ac-1939 / CCM 2703 / MRP</strain>
    </source>
</reference>
<proteinExistence type="predicted"/>
<dbReference type="Proteomes" id="UP000007718">
    <property type="component" value="Chromosome"/>
</dbReference>
<sequence>MPHPRIPSPRQVFQPARAAGQWETVAEYQLPTPSSPGASFAEVTSVPNEVSHGSNSSAVLGQGEPTTAAT</sequence>
<dbReference type="AlphaFoldDB" id="F0RKR8"/>
<feature type="compositionally biased region" description="Polar residues" evidence="1">
    <location>
        <begin position="45"/>
        <end position="70"/>
    </location>
</feature>